<dbReference type="EMBL" id="CP071520">
    <property type="protein sequence ID" value="QSX94563.1"/>
    <property type="molecule type" value="Genomic_DNA"/>
</dbReference>
<dbReference type="InterPro" id="IPR003593">
    <property type="entry name" value="AAA+_ATPase"/>
</dbReference>
<sequence length="476" mass="51243">MGDSCPRDGRHMTLKVWLEIMQQAAAGSGALLMTALKQAQVTVARRHDGEEDGAGIVLFAETDKALLQALPALCGHARVLAIAACGRPPSCAQQRALMAAGALDVLLWPGGAVDAGQVLARLQRWQAVAQMLASSAVRQHLVGDSAAWTALLHQVVEMAAFSQASMLITGETGTGKDLLAQLVHRLGNCRGDFTILDCTTLSPELAGSELFGHERGAFTGAAAARDGAFALADGGVLFLDEVGELPLLLQAQLLRAIQERKYKRVGGNTWQPTQFRLVCATNRELEGEVARGAFRADLYYRIAGWRCQIPPLRERQDDILPLARHFLAELAQQPPPPLDAAVREYLLLRDYPGNVRELRQTVTHIWHRHCGPGPITIGALPPEERLLAAHWPDQHFEAAVRRALAQGCTLSHITRCATDTAIRLVLADERGNNQRAAARLGVTDRALQLRRKAAACAAQAAAATTVAAAPVTPALR</sequence>
<feature type="domain" description="Sigma-54 factor interaction" evidence="3">
    <location>
        <begin position="141"/>
        <end position="362"/>
    </location>
</feature>
<dbReference type="Proteomes" id="UP000662821">
    <property type="component" value="Chromosome"/>
</dbReference>
<dbReference type="InterPro" id="IPR027417">
    <property type="entry name" value="P-loop_NTPase"/>
</dbReference>
<dbReference type="AlphaFoldDB" id="A0AAJ4T3L4"/>
<dbReference type="PROSITE" id="PS00675">
    <property type="entry name" value="SIGMA54_INTERACT_1"/>
    <property type="match status" value="1"/>
</dbReference>
<dbReference type="FunFam" id="3.40.50.300:FF:000006">
    <property type="entry name" value="DNA-binding transcriptional regulator NtrC"/>
    <property type="match status" value="1"/>
</dbReference>
<dbReference type="InterPro" id="IPR025662">
    <property type="entry name" value="Sigma_54_int_dom_ATP-bd_1"/>
</dbReference>
<organism evidence="4 5">
    <name type="scientific">Janthinobacterium lividum</name>
    <dbReference type="NCBI Taxonomy" id="29581"/>
    <lineage>
        <taxon>Bacteria</taxon>
        <taxon>Pseudomonadati</taxon>
        <taxon>Pseudomonadota</taxon>
        <taxon>Betaproteobacteria</taxon>
        <taxon>Burkholderiales</taxon>
        <taxon>Oxalobacteraceae</taxon>
        <taxon>Janthinobacterium</taxon>
    </lineage>
</organism>
<proteinExistence type="predicted"/>
<evidence type="ECO:0000256" key="2">
    <source>
        <dbReference type="ARBA" id="ARBA00022840"/>
    </source>
</evidence>
<reference evidence="4 5" key="1">
    <citation type="submission" date="2021-03" db="EMBL/GenBank/DDBJ databases">
        <title>Draft genome sequence of Janthinobacterium sp. strain PLB02 isolated from infected primmorphs (Lubomirskia baicalensis).</title>
        <authorList>
            <person name="Chernogor L.I."/>
            <person name="Belikov S.I."/>
            <person name="Petrushin I.S."/>
        </authorList>
    </citation>
    <scope>NUCLEOTIDE SEQUENCE [LARGE SCALE GENOMIC DNA]</scope>
    <source>
        <strain evidence="4 5">PLB02</strain>
    </source>
</reference>
<dbReference type="InterPro" id="IPR002078">
    <property type="entry name" value="Sigma_54_int"/>
</dbReference>
<gene>
    <name evidence="4" type="ORF">J3P46_17745</name>
</gene>
<dbReference type="Pfam" id="PF25601">
    <property type="entry name" value="AAA_lid_14"/>
    <property type="match status" value="1"/>
</dbReference>
<keyword evidence="1" id="KW-0547">Nucleotide-binding</keyword>
<evidence type="ECO:0000256" key="1">
    <source>
        <dbReference type="ARBA" id="ARBA00022741"/>
    </source>
</evidence>
<dbReference type="PROSITE" id="PS50045">
    <property type="entry name" value="SIGMA54_INTERACT_4"/>
    <property type="match status" value="1"/>
</dbReference>
<dbReference type="CDD" id="cd00009">
    <property type="entry name" value="AAA"/>
    <property type="match status" value="1"/>
</dbReference>
<accession>A0AAJ4T3L4</accession>
<keyword evidence="2" id="KW-0067">ATP-binding</keyword>
<protein>
    <submittedName>
        <fullName evidence="4">Sigma-54-dependent Fis family transcriptional regulator</fullName>
    </submittedName>
</protein>
<dbReference type="SMART" id="SM00382">
    <property type="entry name" value="AAA"/>
    <property type="match status" value="1"/>
</dbReference>
<dbReference type="Gene3D" id="1.10.8.60">
    <property type="match status" value="1"/>
</dbReference>
<dbReference type="PANTHER" id="PTHR32071">
    <property type="entry name" value="TRANSCRIPTIONAL REGULATORY PROTEIN"/>
    <property type="match status" value="1"/>
</dbReference>
<dbReference type="GO" id="GO:0006355">
    <property type="term" value="P:regulation of DNA-templated transcription"/>
    <property type="evidence" value="ECO:0007669"/>
    <property type="project" value="InterPro"/>
</dbReference>
<evidence type="ECO:0000313" key="4">
    <source>
        <dbReference type="EMBL" id="QSX94563.1"/>
    </source>
</evidence>
<dbReference type="GO" id="GO:0005524">
    <property type="term" value="F:ATP binding"/>
    <property type="evidence" value="ECO:0007669"/>
    <property type="project" value="UniProtKB-KW"/>
</dbReference>
<dbReference type="Gene3D" id="3.40.50.300">
    <property type="entry name" value="P-loop containing nucleotide triphosphate hydrolases"/>
    <property type="match status" value="1"/>
</dbReference>
<dbReference type="Pfam" id="PF00158">
    <property type="entry name" value="Sigma54_activat"/>
    <property type="match status" value="1"/>
</dbReference>
<dbReference type="SUPFAM" id="SSF52540">
    <property type="entry name" value="P-loop containing nucleoside triphosphate hydrolases"/>
    <property type="match status" value="1"/>
</dbReference>
<evidence type="ECO:0000313" key="5">
    <source>
        <dbReference type="Proteomes" id="UP000662821"/>
    </source>
</evidence>
<name>A0AAJ4T3L4_9BURK</name>
<evidence type="ECO:0000259" key="3">
    <source>
        <dbReference type="PROSITE" id="PS50045"/>
    </source>
</evidence>
<dbReference type="InterPro" id="IPR058031">
    <property type="entry name" value="AAA_lid_NorR"/>
</dbReference>